<comment type="subcellular location">
    <subcellularLocation>
        <location evidence="2">Cell membrane</location>
        <topology evidence="2">Single-pass membrane protein</topology>
    </subcellularLocation>
</comment>
<dbReference type="PRINTS" id="PR01853">
    <property type="entry name" value="YAJCTRNLCASE"/>
</dbReference>
<dbReference type="RefSeq" id="WP_382164987.1">
    <property type="nucleotide sequence ID" value="NZ_JBHTBR010000002.1"/>
</dbReference>
<comment type="subunit">
    <text evidence="4">Part of the SecDF-YidC-YajC translocase complex. The SecDF-YidC-YajC translocase forms a supercomplex with SecYEG, called the holo-translocon (HTL).</text>
</comment>
<comment type="function">
    <text evidence="1">The SecYEG-SecDF-YajC-YidC holo-translocon (HTL) protein secretase/insertase is a supercomplex required for protein secretion, insertion of proteins into membranes, and assembly of membrane protein complexes. While the SecYEG complex is essential for assembly of a number of proteins and complexes, the SecDF-YajC-YidC subcomplex facilitates these functions.</text>
</comment>
<name>A0ABW2IH47_9PROT</name>
<keyword evidence="9" id="KW-0653">Protein transport</keyword>
<dbReference type="NCBIfam" id="TIGR00739">
    <property type="entry name" value="yajC"/>
    <property type="match status" value="1"/>
</dbReference>
<accession>A0ABW2IH47</accession>
<sequence>MFIAPLILQESAVAATGAAGEPSALIQMLPFAGILVILYFTMIRPQQKRQKEHRAMIEAVVKGDTIITTGGLIAKVTKVEENEVLVDAGEGVKLRILRSMIVEVRGKNTPQPANDTSKS</sequence>
<dbReference type="SMART" id="SM01323">
    <property type="entry name" value="YajC"/>
    <property type="match status" value="1"/>
</dbReference>
<evidence type="ECO:0000256" key="12">
    <source>
        <dbReference type="ARBA" id="ARBA00023136"/>
    </source>
</evidence>
<evidence type="ECO:0000256" key="5">
    <source>
        <dbReference type="ARBA" id="ARBA00014962"/>
    </source>
</evidence>
<keyword evidence="10 13" id="KW-1133">Transmembrane helix</keyword>
<keyword evidence="6" id="KW-0813">Transport</keyword>
<keyword evidence="11" id="KW-0811">Translocation</keyword>
<evidence type="ECO:0000256" key="3">
    <source>
        <dbReference type="ARBA" id="ARBA00006742"/>
    </source>
</evidence>
<dbReference type="PANTHER" id="PTHR33909">
    <property type="entry name" value="SEC TRANSLOCON ACCESSORY COMPLEX SUBUNIT YAJC"/>
    <property type="match status" value="1"/>
</dbReference>
<evidence type="ECO:0000256" key="6">
    <source>
        <dbReference type="ARBA" id="ARBA00022448"/>
    </source>
</evidence>
<evidence type="ECO:0000256" key="10">
    <source>
        <dbReference type="ARBA" id="ARBA00022989"/>
    </source>
</evidence>
<evidence type="ECO:0000256" key="11">
    <source>
        <dbReference type="ARBA" id="ARBA00023010"/>
    </source>
</evidence>
<comment type="caution">
    <text evidence="14">The sequence shown here is derived from an EMBL/GenBank/DDBJ whole genome shotgun (WGS) entry which is preliminary data.</text>
</comment>
<dbReference type="EMBL" id="JBHTBR010000002">
    <property type="protein sequence ID" value="MFC7290251.1"/>
    <property type="molecule type" value="Genomic_DNA"/>
</dbReference>
<comment type="similarity">
    <text evidence="3">Belongs to the YajC family.</text>
</comment>
<evidence type="ECO:0000256" key="2">
    <source>
        <dbReference type="ARBA" id="ARBA00004162"/>
    </source>
</evidence>
<keyword evidence="15" id="KW-1185">Reference proteome</keyword>
<evidence type="ECO:0000256" key="4">
    <source>
        <dbReference type="ARBA" id="ARBA00011718"/>
    </source>
</evidence>
<keyword evidence="7" id="KW-1003">Cell membrane</keyword>
<gene>
    <name evidence="14" type="primary">yajC</name>
    <name evidence="14" type="ORF">ACFQS8_01360</name>
</gene>
<dbReference type="PANTHER" id="PTHR33909:SF1">
    <property type="entry name" value="SEC TRANSLOCON ACCESSORY COMPLEX SUBUNIT YAJC"/>
    <property type="match status" value="1"/>
</dbReference>
<keyword evidence="8 13" id="KW-0812">Transmembrane</keyword>
<feature type="transmembrane region" description="Helical" evidence="13">
    <location>
        <begin position="24"/>
        <end position="43"/>
    </location>
</feature>
<reference evidence="15" key="1">
    <citation type="journal article" date="2019" name="Int. J. Syst. Evol. Microbiol.">
        <title>The Global Catalogue of Microorganisms (GCM) 10K type strain sequencing project: providing services to taxonomists for standard genome sequencing and annotation.</title>
        <authorList>
            <consortium name="The Broad Institute Genomics Platform"/>
            <consortium name="The Broad Institute Genome Sequencing Center for Infectious Disease"/>
            <person name="Wu L."/>
            <person name="Ma J."/>
        </authorList>
    </citation>
    <scope>NUCLEOTIDE SEQUENCE [LARGE SCALE GENOMIC DNA]</scope>
    <source>
        <strain evidence="15">CCUG 51308</strain>
    </source>
</reference>
<evidence type="ECO:0000313" key="15">
    <source>
        <dbReference type="Proteomes" id="UP001596492"/>
    </source>
</evidence>
<proteinExistence type="inferred from homology"/>
<evidence type="ECO:0000313" key="14">
    <source>
        <dbReference type="EMBL" id="MFC7290251.1"/>
    </source>
</evidence>
<dbReference type="Proteomes" id="UP001596492">
    <property type="component" value="Unassembled WGS sequence"/>
</dbReference>
<keyword evidence="12 13" id="KW-0472">Membrane</keyword>
<evidence type="ECO:0000256" key="1">
    <source>
        <dbReference type="ARBA" id="ARBA00002061"/>
    </source>
</evidence>
<dbReference type="InterPro" id="IPR003849">
    <property type="entry name" value="Preprotein_translocase_YajC"/>
</dbReference>
<evidence type="ECO:0000256" key="7">
    <source>
        <dbReference type="ARBA" id="ARBA00022475"/>
    </source>
</evidence>
<dbReference type="Pfam" id="PF02699">
    <property type="entry name" value="YajC"/>
    <property type="match status" value="1"/>
</dbReference>
<protein>
    <recommendedName>
        <fullName evidence="5">Sec translocon accessory complex subunit YajC</fullName>
    </recommendedName>
</protein>
<evidence type="ECO:0000256" key="9">
    <source>
        <dbReference type="ARBA" id="ARBA00022927"/>
    </source>
</evidence>
<evidence type="ECO:0000256" key="8">
    <source>
        <dbReference type="ARBA" id="ARBA00022692"/>
    </source>
</evidence>
<organism evidence="14 15">
    <name type="scientific">Hirschia litorea</name>
    <dbReference type="NCBI Taxonomy" id="1199156"/>
    <lineage>
        <taxon>Bacteria</taxon>
        <taxon>Pseudomonadati</taxon>
        <taxon>Pseudomonadota</taxon>
        <taxon>Alphaproteobacteria</taxon>
        <taxon>Hyphomonadales</taxon>
        <taxon>Hyphomonadaceae</taxon>
        <taxon>Hirschia</taxon>
    </lineage>
</organism>
<evidence type="ECO:0000256" key="13">
    <source>
        <dbReference type="SAM" id="Phobius"/>
    </source>
</evidence>